<dbReference type="KEGG" id="gps:C427_5521"/>
<dbReference type="STRING" id="1129794.C427_5521"/>
<accession>M4RY79</accession>
<keyword evidence="2" id="KW-1185">Reference proteome</keyword>
<dbReference type="EMBL" id="CP003837">
    <property type="protein sequence ID" value="AGH47618.1"/>
    <property type="molecule type" value="Genomic_DNA"/>
</dbReference>
<dbReference type="Proteomes" id="UP000011864">
    <property type="component" value="Chromosome"/>
</dbReference>
<dbReference type="PATRIC" id="fig|1129794.4.peg.5499"/>
<sequence length="43" mass="4703">MQATYSITLAVECISAQHLSQVVIYSMQIIDDSVSKSVTDVVE</sequence>
<proteinExistence type="predicted"/>
<evidence type="ECO:0000313" key="1">
    <source>
        <dbReference type="EMBL" id="AGH47618.1"/>
    </source>
</evidence>
<organism evidence="1 2">
    <name type="scientific">Paraglaciecola psychrophila 170</name>
    <dbReference type="NCBI Taxonomy" id="1129794"/>
    <lineage>
        <taxon>Bacteria</taxon>
        <taxon>Pseudomonadati</taxon>
        <taxon>Pseudomonadota</taxon>
        <taxon>Gammaproteobacteria</taxon>
        <taxon>Alteromonadales</taxon>
        <taxon>Alteromonadaceae</taxon>
        <taxon>Paraglaciecola</taxon>
    </lineage>
</organism>
<dbReference type="AlphaFoldDB" id="M4RY79"/>
<gene>
    <name evidence="1" type="ORF">C427_5521</name>
</gene>
<protein>
    <submittedName>
        <fullName evidence="1">Uncharacterized protein</fullName>
    </submittedName>
</protein>
<reference evidence="1 2" key="1">
    <citation type="journal article" date="2013" name="Genome Announc.">
        <title>Complete Genome Sequence of Glaciecola psychrophila Strain 170T.</title>
        <authorList>
            <person name="Yin J."/>
            <person name="Chen J."/>
            <person name="Liu G."/>
            <person name="Yu Y."/>
            <person name="Song L."/>
            <person name="Wang X."/>
            <person name="Qu X."/>
        </authorList>
    </citation>
    <scope>NUCLEOTIDE SEQUENCE [LARGE SCALE GENOMIC DNA]</scope>
    <source>
        <strain evidence="1 2">170</strain>
    </source>
</reference>
<dbReference type="HOGENOM" id="CLU_3237242_0_0_6"/>
<name>M4RY79_9ALTE</name>
<evidence type="ECO:0000313" key="2">
    <source>
        <dbReference type="Proteomes" id="UP000011864"/>
    </source>
</evidence>